<proteinExistence type="predicted"/>
<keyword evidence="1" id="KW-0479">Metal-binding</keyword>
<dbReference type="PROSITE" id="PS51485">
    <property type="entry name" value="PHYTOCYANIN"/>
    <property type="match status" value="1"/>
</dbReference>
<dbReference type="GO" id="GO:0046872">
    <property type="term" value="F:metal ion binding"/>
    <property type="evidence" value="ECO:0007669"/>
    <property type="project" value="UniProtKB-KW"/>
</dbReference>
<evidence type="ECO:0000256" key="3">
    <source>
        <dbReference type="ARBA" id="ARBA00023157"/>
    </source>
</evidence>
<dbReference type="CDD" id="cd11013">
    <property type="entry name" value="Plantacyanin"/>
    <property type="match status" value="1"/>
</dbReference>
<keyword evidence="2" id="KW-0186">Copper</keyword>
<dbReference type="PROSITE" id="PS00196">
    <property type="entry name" value="COPPER_BLUE"/>
    <property type="match status" value="1"/>
</dbReference>
<dbReference type="InterPro" id="IPR008972">
    <property type="entry name" value="Cupredoxin"/>
</dbReference>
<organism evidence="6">
    <name type="scientific">Aegilops tauschii</name>
    <name type="common">Tausch's goatgrass</name>
    <name type="synonym">Aegilops squarrosa</name>
    <dbReference type="NCBI Taxonomy" id="37682"/>
    <lineage>
        <taxon>Eukaryota</taxon>
        <taxon>Viridiplantae</taxon>
        <taxon>Streptophyta</taxon>
        <taxon>Embryophyta</taxon>
        <taxon>Tracheophyta</taxon>
        <taxon>Spermatophyta</taxon>
        <taxon>Magnoliopsida</taxon>
        <taxon>Liliopsida</taxon>
        <taxon>Poales</taxon>
        <taxon>Poaceae</taxon>
        <taxon>BOP clade</taxon>
        <taxon>Pooideae</taxon>
        <taxon>Triticodae</taxon>
        <taxon>Triticeae</taxon>
        <taxon>Triticinae</taxon>
        <taxon>Aegilops</taxon>
    </lineage>
</organism>
<dbReference type="PANTHER" id="PTHR33021:SF216">
    <property type="entry name" value="PHYTOCYANIN DOMAIN-CONTAINING PROTEIN"/>
    <property type="match status" value="1"/>
</dbReference>
<evidence type="ECO:0000256" key="2">
    <source>
        <dbReference type="ARBA" id="ARBA00023008"/>
    </source>
</evidence>
<evidence type="ECO:0000256" key="4">
    <source>
        <dbReference type="ARBA" id="ARBA00082491"/>
    </source>
</evidence>
<feature type="domain" description="Phytocyanin" evidence="5">
    <location>
        <begin position="27"/>
        <end position="123"/>
    </location>
</feature>
<name>M8B2J2_AEGTA</name>
<dbReference type="SUPFAM" id="SSF49503">
    <property type="entry name" value="Cupredoxins"/>
    <property type="match status" value="1"/>
</dbReference>
<dbReference type="AlphaFoldDB" id="M8B2J2"/>
<evidence type="ECO:0000313" key="6">
    <source>
        <dbReference type="EnsemblPlants" id="EMT07775"/>
    </source>
</evidence>
<dbReference type="GO" id="GO:0009055">
    <property type="term" value="F:electron transfer activity"/>
    <property type="evidence" value="ECO:0007669"/>
    <property type="project" value="InterPro"/>
</dbReference>
<dbReference type="InterPro" id="IPR003245">
    <property type="entry name" value="Phytocyanin_dom"/>
</dbReference>
<dbReference type="PANTHER" id="PTHR33021">
    <property type="entry name" value="BLUE COPPER PROTEIN"/>
    <property type="match status" value="1"/>
</dbReference>
<reference evidence="6" key="1">
    <citation type="submission" date="2015-06" db="UniProtKB">
        <authorList>
            <consortium name="EnsemblPlants"/>
        </authorList>
    </citation>
    <scope>IDENTIFICATION</scope>
</reference>
<sequence>MARPSMGTVALVLLLAWCCAVTTVRATEWIVGGDKGWTFGIAGWGENEKPIQPGDKLVFKYEPGAHNVVKVEVDGYMECKAPDGATVHSSGNDTFEMPGGKAYFICTFPGHCEKGMRIGIPPR</sequence>
<evidence type="ECO:0000259" key="5">
    <source>
        <dbReference type="PROSITE" id="PS51485"/>
    </source>
</evidence>
<dbReference type="InterPro" id="IPR028871">
    <property type="entry name" value="BlueCu_1_BS"/>
</dbReference>
<dbReference type="FunFam" id="2.60.40.420:FF:000013">
    <property type="entry name" value="basic blue protein-like"/>
    <property type="match status" value="1"/>
</dbReference>
<dbReference type="GO" id="GO:0005886">
    <property type="term" value="C:plasma membrane"/>
    <property type="evidence" value="ECO:0007669"/>
    <property type="project" value="TreeGrafter"/>
</dbReference>
<protein>
    <recommendedName>
        <fullName evidence="4">Plantacyanin</fullName>
    </recommendedName>
</protein>
<dbReference type="Pfam" id="PF02298">
    <property type="entry name" value="Cu_bind_like"/>
    <property type="match status" value="1"/>
</dbReference>
<dbReference type="InterPro" id="IPR041844">
    <property type="entry name" value="Plantacyanin"/>
</dbReference>
<dbReference type="InterPro" id="IPR039391">
    <property type="entry name" value="Phytocyanin-like"/>
</dbReference>
<dbReference type="Gene3D" id="2.60.40.420">
    <property type="entry name" value="Cupredoxins - blue copper proteins"/>
    <property type="match status" value="1"/>
</dbReference>
<keyword evidence="3" id="KW-1015">Disulfide bond</keyword>
<dbReference type="EnsemblPlants" id="EMT07775">
    <property type="protein sequence ID" value="EMT07775"/>
    <property type="gene ID" value="F775_30014"/>
</dbReference>
<evidence type="ECO:0000256" key="1">
    <source>
        <dbReference type="ARBA" id="ARBA00022723"/>
    </source>
</evidence>
<accession>M8B2J2</accession>